<feature type="compositionally biased region" description="Low complexity" evidence="1">
    <location>
        <begin position="351"/>
        <end position="364"/>
    </location>
</feature>
<keyword evidence="5" id="KW-1185">Reference proteome</keyword>
<protein>
    <recommendedName>
        <fullName evidence="3">Protein-glutamine gamma-glutamyltransferase-like C-terminal domain-containing protein</fullName>
    </recommendedName>
</protein>
<feature type="compositionally biased region" description="Acidic residues" evidence="1">
    <location>
        <begin position="212"/>
        <end position="264"/>
    </location>
</feature>
<feature type="compositionally biased region" description="Acidic residues" evidence="1">
    <location>
        <begin position="71"/>
        <end position="86"/>
    </location>
</feature>
<feature type="compositionally biased region" description="Basic and acidic residues" evidence="1">
    <location>
        <begin position="854"/>
        <end position="865"/>
    </location>
</feature>
<name>A0A2Z2HRK9_9EURY</name>
<dbReference type="InterPro" id="IPR025403">
    <property type="entry name" value="TgpA-like_C"/>
</dbReference>
<evidence type="ECO:0000313" key="5">
    <source>
        <dbReference type="Proteomes" id="UP000250088"/>
    </source>
</evidence>
<feature type="compositionally biased region" description="Acidic residues" evidence="1">
    <location>
        <begin position="270"/>
        <end position="311"/>
    </location>
</feature>
<feature type="transmembrane region" description="Helical" evidence="2">
    <location>
        <begin position="12"/>
        <end position="35"/>
    </location>
</feature>
<sequence length="865" mass="86266">MGEEPSGIGPDWGQVALVGLAVAILALTAVAAPALGGAGLGDAFDGVGDGAGDSSELPSLGEEGPPGGGDGGDEVGEGGGETDADGTDGGGAETSDADDGETGALPDDRRAGADSDEVGPEAGLEAQDADPESGEPGAEESEAAADGESVSDGADGDADAVDGEFDGGDGDDLEGAGDESDGSFDDGDTSGTADGGEADDPAFGDDGSGEGVDGDESMNADGDSGESDGDAGDAEADDGDGAADDSAADDSDEATFDVGDDDSDTTTSDDGTDDAGDGVDGDGGDDAAAGGEDESEAPADDERDLLEDGADGEAGASYGISVEDELTPGGEATVTVTEDGEPLEGATVFFDGDSVGTTDVDGRVTGTVPYTTELEVTIDPDGASQPSIVRGAGAPGSGGPQLSATTFDPGVTPQAANDTFEVTAETALEVDDPLVAGAETTVTATVNDVPIPEGTVLIAGEEVGTTDDDGTATVTVPESVADDGDADGDDEAQTTTVAVERDEIRAERVVPVRLLEVDVDSLLALPGRTVDVSVTDGDEPVDGATIALAAGGDADIDETGSAVTTTENGTASVDLPVAGAATIGASHDGATAETTVDGLYRNAAILGLVVVGAVALVARTVAGRVEVSRDAVRSLPARIVAFVASLGNRAVDAVVRLADGIARLGHWVATQSRSVLRALERAARWLIGLPRALADRGLVALAALDPRRLWRWLRATVAALLASSQDRLERVQSSRSGDGAGSTEGSTGGVDETVAARVRDLWAEFVRLVRPPSLRTKTPGEVGRYAVGKGLPERPVRTVVDAFRDVEYGRRAPDDERLERVRSAVDAVDSDGSEDLESDTGADSSIPPEAGESPFDRDATGGDES</sequence>
<keyword evidence="2" id="KW-0812">Transmembrane</keyword>
<dbReference type="EMBL" id="CP019893">
    <property type="protein sequence ID" value="ARS89800.1"/>
    <property type="molecule type" value="Genomic_DNA"/>
</dbReference>
<feature type="compositionally biased region" description="Gly residues" evidence="1">
    <location>
        <begin position="738"/>
        <end position="748"/>
    </location>
</feature>
<feature type="domain" description="Protein-glutamine gamma-glutamyltransferase-like C-terminal" evidence="3">
    <location>
        <begin position="759"/>
        <end position="826"/>
    </location>
</feature>
<gene>
    <name evidence="4" type="ORF">B1756_08640</name>
</gene>
<dbReference type="Proteomes" id="UP000250088">
    <property type="component" value="Chromosome"/>
</dbReference>
<evidence type="ECO:0000256" key="1">
    <source>
        <dbReference type="SAM" id="MobiDB-lite"/>
    </source>
</evidence>
<feature type="compositionally biased region" description="Acidic residues" evidence="1">
    <location>
        <begin position="154"/>
        <end position="188"/>
    </location>
</feature>
<keyword evidence="2" id="KW-0472">Membrane</keyword>
<feature type="region of interest" description="Disordered" evidence="1">
    <location>
        <begin position="731"/>
        <end position="750"/>
    </location>
</feature>
<evidence type="ECO:0000259" key="3">
    <source>
        <dbReference type="Pfam" id="PF13559"/>
    </source>
</evidence>
<accession>A0A2Z2HRK9</accession>
<feature type="compositionally biased region" description="Acidic residues" evidence="1">
    <location>
        <begin position="127"/>
        <end position="145"/>
    </location>
</feature>
<feature type="compositionally biased region" description="Acidic residues" evidence="1">
    <location>
        <begin position="828"/>
        <end position="840"/>
    </location>
</feature>
<evidence type="ECO:0000313" key="4">
    <source>
        <dbReference type="EMBL" id="ARS89800.1"/>
    </source>
</evidence>
<feature type="region of interest" description="Disordered" evidence="1">
    <location>
        <begin position="817"/>
        <end position="865"/>
    </location>
</feature>
<evidence type="ECO:0000256" key="2">
    <source>
        <dbReference type="SAM" id="Phobius"/>
    </source>
</evidence>
<proteinExistence type="predicted"/>
<reference evidence="5" key="1">
    <citation type="submission" date="2017-02" db="EMBL/GenBank/DDBJ databases">
        <title>Natronthermophilus aegyptiacus gen. nov.,sp. nov., an aerobic, extremely halophilic alkalithermophilic archaeon isolated from the athalassohaline Wadi An Natrun, Egypt.</title>
        <authorList>
            <person name="Zhao B."/>
        </authorList>
    </citation>
    <scope>NUCLEOTIDE SEQUENCE [LARGE SCALE GENOMIC DNA]</scope>
    <source>
        <strain evidence="5">JW/NM-HA 15</strain>
    </source>
</reference>
<keyword evidence="2" id="KW-1133">Transmembrane helix</keyword>
<dbReference type="KEGG" id="naj:B1756_08640"/>
<feature type="compositionally biased region" description="Low complexity" evidence="1">
    <location>
        <begin position="36"/>
        <end position="63"/>
    </location>
</feature>
<feature type="region of interest" description="Disordered" evidence="1">
    <location>
        <begin position="36"/>
        <end position="364"/>
    </location>
</feature>
<dbReference type="AlphaFoldDB" id="A0A2Z2HRK9"/>
<organism evidence="4 5">
    <name type="scientific">Natrarchaeobaculum aegyptiacum</name>
    <dbReference type="NCBI Taxonomy" id="745377"/>
    <lineage>
        <taxon>Archaea</taxon>
        <taxon>Methanobacteriati</taxon>
        <taxon>Methanobacteriota</taxon>
        <taxon>Stenosarchaea group</taxon>
        <taxon>Halobacteria</taxon>
        <taxon>Halobacteriales</taxon>
        <taxon>Natrialbaceae</taxon>
        <taxon>Natrarchaeobaculum</taxon>
    </lineage>
</organism>
<dbReference type="Pfam" id="PF13559">
    <property type="entry name" value="DUF4129"/>
    <property type="match status" value="1"/>
</dbReference>